<comment type="caution">
    <text evidence="1">The sequence shown here is derived from an EMBL/GenBank/DDBJ whole genome shotgun (WGS) entry which is preliminary data.</text>
</comment>
<dbReference type="EMBL" id="JAEUAO010000005">
    <property type="protein sequence ID" value="MBW9065525.1"/>
    <property type="molecule type" value="Genomic_DNA"/>
</dbReference>
<gene>
    <name evidence="1" type="ORF">JNB71_19665</name>
</gene>
<evidence type="ECO:0000313" key="1">
    <source>
        <dbReference type="EMBL" id="MBW9065525.1"/>
    </source>
</evidence>
<organism evidence="1 2">
    <name type="scientific">Rhizobium herbae</name>
    <dbReference type="NCBI Taxonomy" id="508661"/>
    <lineage>
        <taxon>Bacteria</taxon>
        <taxon>Pseudomonadati</taxon>
        <taxon>Pseudomonadota</taxon>
        <taxon>Alphaproteobacteria</taxon>
        <taxon>Hyphomicrobiales</taxon>
        <taxon>Rhizobiaceae</taxon>
        <taxon>Rhizobium/Agrobacterium group</taxon>
        <taxon>Rhizobium</taxon>
    </lineage>
</organism>
<dbReference type="RefSeq" id="WP_220373483.1">
    <property type="nucleotide sequence ID" value="NZ_JAEUAO010000005.1"/>
</dbReference>
<protein>
    <submittedName>
        <fullName evidence="1">Uncharacterized protein</fullName>
    </submittedName>
</protein>
<dbReference type="Proteomes" id="UP000757604">
    <property type="component" value="Unassembled WGS sequence"/>
</dbReference>
<reference evidence="1 2" key="1">
    <citation type="journal article" date="2021" name="MBio">
        <title>Poor Competitiveness of Bradyrhizobium in Pigeon Pea Root Colonization in Indian Soils.</title>
        <authorList>
            <person name="Chalasani D."/>
            <person name="Basu A."/>
            <person name="Pullabhotla S.V.S.R.N."/>
            <person name="Jorrin B."/>
            <person name="Neal A.L."/>
            <person name="Poole P.S."/>
            <person name="Podile A.R."/>
            <person name="Tkacz A."/>
        </authorList>
    </citation>
    <scope>NUCLEOTIDE SEQUENCE [LARGE SCALE GENOMIC DNA]</scope>
    <source>
        <strain evidence="1 2">HU44</strain>
    </source>
</reference>
<keyword evidence="2" id="KW-1185">Reference proteome</keyword>
<evidence type="ECO:0000313" key="2">
    <source>
        <dbReference type="Proteomes" id="UP000757604"/>
    </source>
</evidence>
<accession>A0ABS7HFE4</accession>
<sequence length="125" mass="14124">MPYRKPEKSPAVEVLFRVAATAWLNHWGCGVRRCRREGRCLGMGRFGSPFCFRAMSDAEFDEMLDFVANTIELATPDMVAQHLAQAKTDDEREMIAFRRSVFLSYHQELAKAGLAEPLGPPFIEG</sequence>
<name>A0ABS7HFE4_9HYPH</name>
<proteinExistence type="predicted"/>